<keyword evidence="13" id="KW-0238">DNA-binding</keyword>
<dbReference type="InterPro" id="IPR041577">
    <property type="entry name" value="RT_RNaseH_2"/>
</dbReference>
<keyword evidence="7" id="KW-0255">Endonuclease</keyword>
<dbReference type="Gene3D" id="2.40.70.10">
    <property type="entry name" value="Acid Proteases"/>
    <property type="match status" value="1"/>
</dbReference>
<dbReference type="GO" id="GO:0015074">
    <property type="term" value="P:DNA integration"/>
    <property type="evidence" value="ECO:0007669"/>
    <property type="project" value="UniProtKB-KW"/>
</dbReference>
<dbReference type="FunFam" id="3.30.70.270:FF:000020">
    <property type="entry name" value="Transposon Tf2-6 polyprotein-like Protein"/>
    <property type="match status" value="1"/>
</dbReference>
<keyword evidence="23" id="KW-1185">Reference proteome</keyword>
<evidence type="ECO:0000259" key="17">
    <source>
        <dbReference type="PROSITE" id="PS50158"/>
    </source>
</evidence>
<dbReference type="Gene3D" id="1.10.340.70">
    <property type="match status" value="1"/>
</dbReference>
<feature type="compositionally biased region" description="Polar residues" evidence="16">
    <location>
        <begin position="1543"/>
        <end position="1561"/>
    </location>
</feature>
<protein>
    <recommendedName>
        <fullName evidence="1">RNA-directed DNA polymerase</fullName>
        <ecNumber evidence="1">2.7.7.49</ecNumber>
    </recommendedName>
</protein>
<gene>
    <name evidence="21" type="primary">TY3B-I</name>
    <name evidence="21" type="ORF">T10_13159</name>
    <name evidence="22" type="ORF">T10_3956</name>
</gene>
<dbReference type="InterPro" id="IPR043502">
    <property type="entry name" value="DNA/RNA_pol_sf"/>
</dbReference>
<dbReference type="Pfam" id="PF22938">
    <property type="entry name" value="Integrase_p58_C"/>
    <property type="match status" value="1"/>
</dbReference>
<evidence type="ECO:0000256" key="15">
    <source>
        <dbReference type="PROSITE-ProRule" id="PRU00047"/>
    </source>
</evidence>
<dbReference type="InterPro" id="IPR050951">
    <property type="entry name" value="Retrovirus_Pol_polyprotein"/>
</dbReference>
<evidence type="ECO:0000256" key="10">
    <source>
        <dbReference type="ARBA" id="ARBA00022884"/>
    </source>
</evidence>
<evidence type="ECO:0000259" key="18">
    <source>
        <dbReference type="PROSITE" id="PS50175"/>
    </source>
</evidence>
<evidence type="ECO:0000313" key="22">
    <source>
        <dbReference type="EMBL" id="KRZ65655.1"/>
    </source>
</evidence>
<sequence>MSGSVSDNKKERKAVTLGDGSGIEARSTQWLPPLSVLTEKDDVICWFARLEAFFKVARIPDCEKSSVVFMYLNEKIMMEATSRGITPETEYSDLKEKLINQLRVDINHFERRVELSRASQGARENIESYGARLLTLSKQAFPTATQIAQTQMAKDQLIRGVNNNKIRELLVRAEETPFDELLKLARQEEKVQDRMRSAACDVAVSVLASQPNTETQPARASESRSTAATDRIAAALEEEEEQSFDALAVRADSEQDIEKLVCEFRRLLTRSVRQRGRVANPPPERLSDAACWNCGRSGHYRRSCPLANAERPRRPPNRATNRVRTLFNKTQGVVLSVNTKWAAELAGKVNGRSVRFLVDTGAAVSVIRESEVNMAGNVRISRHGSRQIVAANGECLETVGTAELDIKLGDKFLARHSMIVARNLSHPCLLGTDFLRPRKALIDLGDGRIKLDGIWLNLESPHTPNDRNQREAEQECDICLLETVTLPARTEVIVTGKSNANWTTKDGFFEPAPKLVTNHSVMAACSLSRTHRGTVPVRLLNGTDTPITLFKDTKLGTYSTTYSTASTRKTVEAPNAESTRKYSELIENMAKLSHDVPHTIRRRLRTLLWKYKQIIATDEYNTGRTNACKHSINTGDASPIKQPPRRIPYHQKETVRRMLSEMTNHKVIEPSCGPWSSPIVLVKKKDGSYRFCVDYRKLNLCTKKDAQPLPKIEETLETLSGATWFSTLDMASGYWQVEVADEDKEKTAFATPFGLYQFRVMPFGLCNAPATFQRLMETVLCGLHWTTCMVYLDDIIVFSKDAAEHLEKLEEVFSRLQGAGLKIKPSKCHLFQERVKYLGHVVSRDGVQPDPEKIKAVEQWPIPKCSKELQQFLGLASYYRRFVKGFAQIAEPLHRLTEKGKLWNWTDECDKAFLHLKARLTKQPVLTHPDFKIPFLVDTDASGDGLGAVLSQDIAGKEHVIAYASRTLSKTERKYCATRREMLALVWALKQFRCFLYGRKFTVRTDHGSLTWLRNFKEPEGQVARWLQQLGEFDFEVIYRPGRKHQNADALSRGSCKQCGQNIPTSCTTIDSIALSNQRWQPSPIWPAWTPAQLEMEQQKDPDIARICRWVATKTLPGRCPTGSSRTLQSLLLQKDQLMVKDGILLRRRMAHAEHKAGHQLVVPQTLRQDILQCLHSGPEGGHLGKKKTLWKIRQRFYWPDLSEDVADWCRKCPECNQRKSGNKHHRGQLEPQIAPYPMSRIGVDIIGPFQRTERGNKYILTVQDYFSKWPEAYPIPDMTASTVARTLVNEFICRYGAPESLHSDQGRHFEAALIKELCESFDIRKTRTTPYHPQSNGLVERFHRTLLNMLSTKAEADKKNWDLVLPLTLLAYRTSVHESTGATPYRVLYGREATLPIDLMYGLPEVPPRTPAEYIWDLRKDLADSFCKIREKLQTESRRQKKWYDRRTTDCHFDVNDKVWLATPKRNKLDKIWDGPYRIVQQAGHSIFKIKKESNPRKQLIVHVDRLKRCYGTNPEIANRSDKTEEQHRSSVNEGQRFHNVIVTTSTGTQRRQNEQITPTKPQPSLPKRISVKPRWLKDYVTGIAQTV</sequence>
<evidence type="ECO:0000256" key="7">
    <source>
        <dbReference type="ARBA" id="ARBA00022759"/>
    </source>
</evidence>
<dbReference type="SMART" id="SM00343">
    <property type="entry name" value="ZnF_C2HC"/>
    <property type="match status" value="1"/>
</dbReference>
<dbReference type="FunFam" id="3.30.420.10:FF:000032">
    <property type="entry name" value="Retrovirus-related Pol polyprotein from transposon 297-like Protein"/>
    <property type="match status" value="1"/>
</dbReference>
<dbReference type="STRING" id="268474.A0A0V1M1Q0"/>
<evidence type="ECO:0000256" key="9">
    <source>
        <dbReference type="ARBA" id="ARBA00022842"/>
    </source>
</evidence>
<keyword evidence="5" id="KW-0540">Nuclease</keyword>
<keyword evidence="9" id="KW-0460">Magnesium</keyword>
<dbReference type="InterPro" id="IPR001969">
    <property type="entry name" value="Aspartic_peptidase_AS"/>
</dbReference>
<dbReference type="Gene3D" id="3.30.70.270">
    <property type="match status" value="2"/>
</dbReference>
<dbReference type="InterPro" id="IPR001584">
    <property type="entry name" value="Integrase_cat-core"/>
</dbReference>
<keyword evidence="11" id="KW-0229">DNA integration</keyword>
<keyword evidence="12" id="KW-0695">RNA-directed DNA polymerase</keyword>
<evidence type="ECO:0000256" key="14">
    <source>
        <dbReference type="ARBA" id="ARBA00023268"/>
    </source>
</evidence>
<evidence type="ECO:0000256" key="6">
    <source>
        <dbReference type="ARBA" id="ARBA00022750"/>
    </source>
</evidence>
<dbReference type="FunFam" id="3.10.20.370:FF:000001">
    <property type="entry name" value="Retrovirus-related Pol polyprotein from transposon 17.6-like protein"/>
    <property type="match status" value="1"/>
</dbReference>
<keyword evidence="15" id="KW-0862">Zinc</keyword>
<evidence type="ECO:0000256" key="2">
    <source>
        <dbReference type="ARBA" id="ARBA00022670"/>
    </source>
</evidence>
<dbReference type="InterPro" id="IPR021109">
    <property type="entry name" value="Peptidase_aspartic_dom_sf"/>
</dbReference>
<evidence type="ECO:0000259" key="19">
    <source>
        <dbReference type="PROSITE" id="PS50878"/>
    </source>
</evidence>
<dbReference type="EMBL" id="JYDO01000314">
    <property type="protein sequence ID" value="KRZ65655.1"/>
    <property type="molecule type" value="Genomic_DNA"/>
</dbReference>
<dbReference type="Pfam" id="PF00078">
    <property type="entry name" value="RVT_1"/>
    <property type="match status" value="1"/>
</dbReference>
<evidence type="ECO:0000256" key="12">
    <source>
        <dbReference type="ARBA" id="ARBA00022918"/>
    </source>
</evidence>
<feature type="domain" description="Reverse transcriptase" evidence="19">
    <location>
        <begin position="663"/>
        <end position="842"/>
    </location>
</feature>
<dbReference type="FunFam" id="3.10.10.10:FF:000007">
    <property type="entry name" value="Retrovirus-related Pol polyprotein from transposon 17.6-like Protein"/>
    <property type="match status" value="1"/>
</dbReference>
<comment type="caution">
    <text evidence="21">The sequence shown here is derived from an EMBL/GenBank/DDBJ whole genome shotgun (WGS) entry which is preliminary data.</text>
</comment>
<dbReference type="InterPro" id="IPR012337">
    <property type="entry name" value="RNaseH-like_sf"/>
</dbReference>
<dbReference type="InterPro" id="IPR000477">
    <property type="entry name" value="RT_dom"/>
</dbReference>
<dbReference type="SUPFAM" id="SSF50630">
    <property type="entry name" value="Acid proteases"/>
    <property type="match status" value="1"/>
</dbReference>
<dbReference type="GO" id="GO:0006508">
    <property type="term" value="P:proteolysis"/>
    <property type="evidence" value="ECO:0007669"/>
    <property type="project" value="UniProtKB-KW"/>
</dbReference>
<dbReference type="GO" id="GO:0042575">
    <property type="term" value="C:DNA polymerase complex"/>
    <property type="evidence" value="ECO:0007669"/>
    <property type="project" value="UniProtKB-ARBA"/>
</dbReference>
<dbReference type="Pfam" id="PF17921">
    <property type="entry name" value="Integrase_H2C2"/>
    <property type="match status" value="1"/>
</dbReference>
<keyword evidence="4" id="KW-0548">Nucleotidyltransferase</keyword>
<dbReference type="CDD" id="cd00303">
    <property type="entry name" value="retropepsin_like"/>
    <property type="match status" value="1"/>
</dbReference>
<dbReference type="EC" id="2.7.7.49" evidence="1"/>
<dbReference type="CDD" id="cd01647">
    <property type="entry name" value="RT_LTR"/>
    <property type="match status" value="1"/>
</dbReference>
<dbReference type="PROSITE" id="PS50994">
    <property type="entry name" value="INTEGRASE"/>
    <property type="match status" value="1"/>
</dbReference>
<dbReference type="InterPro" id="IPR041588">
    <property type="entry name" value="Integrase_H2C2"/>
</dbReference>
<evidence type="ECO:0000256" key="1">
    <source>
        <dbReference type="ARBA" id="ARBA00012493"/>
    </source>
</evidence>
<keyword evidence="15" id="KW-0863">Zinc-finger</keyword>
<dbReference type="SUPFAM" id="SSF53098">
    <property type="entry name" value="Ribonuclease H-like"/>
    <property type="match status" value="1"/>
</dbReference>
<dbReference type="Pfam" id="PF00665">
    <property type="entry name" value="rve"/>
    <property type="match status" value="1"/>
</dbReference>
<feature type="region of interest" description="Disordered" evidence="16">
    <location>
        <begin position="1516"/>
        <end position="1569"/>
    </location>
</feature>
<evidence type="ECO:0000313" key="23">
    <source>
        <dbReference type="Proteomes" id="UP000054843"/>
    </source>
</evidence>
<evidence type="ECO:0000256" key="16">
    <source>
        <dbReference type="SAM" id="MobiDB-lite"/>
    </source>
</evidence>
<dbReference type="EMBL" id="JYDO01000314">
    <property type="protein sequence ID" value="KRZ65654.1"/>
    <property type="molecule type" value="Genomic_DNA"/>
</dbReference>
<dbReference type="GO" id="GO:0008270">
    <property type="term" value="F:zinc ion binding"/>
    <property type="evidence" value="ECO:0007669"/>
    <property type="project" value="UniProtKB-KW"/>
</dbReference>
<dbReference type="InterPro" id="IPR054465">
    <property type="entry name" value="Integrase_p58-like_C"/>
</dbReference>
<dbReference type="SUPFAM" id="SSF57756">
    <property type="entry name" value="Retrovirus zinc finger-like domains"/>
    <property type="match status" value="1"/>
</dbReference>
<dbReference type="InterPro" id="IPR001878">
    <property type="entry name" value="Znf_CCHC"/>
</dbReference>
<evidence type="ECO:0000256" key="4">
    <source>
        <dbReference type="ARBA" id="ARBA00022695"/>
    </source>
</evidence>
<feature type="domain" description="CCHC-type" evidence="17">
    <location>
        <begin position="291"/>
        <end position="305"/>
    </location>
</feature>
<dbReference type="GO" id="GO:0003677">
    <property type="term" value="F:DNA binding"/>
    <property type="evidence" value="ECO:0007669"/>
    <property type="project" value="UniProtKB-KW"/>
</dbReference>
<organism evidence="21 23">
    <name type="scientific">Trichinella papuae</name>
    <dbReference type="NCBI Taxonomy" id="268474"/>
    <lineage>
        <taxon>Eukaryota</taxon>
        <taxon>Metazoa</taxon>
        <taxon>Ecdysozoa</taxon>
        <taxon>Nematoda</taxon>
        <taxon>Enoplea</taxon>
        <taxon>Dorylaimia</taxon>
        <taxon>Trichinellida</taxon>
        <taxon>Trichinellidae</taxon>
        <taxon>Trichinella</taxon>
    </lineage>
</organism>
<dbReference type="FunFam" id="1.10.340.70:FF:000001">
    <property type="entry name" value="Retrovirus-related Pol polyprotein from transposon gypsy-like Protein"/>
    <property type="match status" value="1"/>
</dbReference>
<keyword evidence="3" id="KW-0808">Transferase</keyword>
<proteinExistence type="predicted"/>
<evidence type="ECO:0000256" key="8">
    <source>
        <dbReference type="ARBA" id="ARBA00022801"/>
    </source>
</evidence>
<dbReference type="PROSITE" id="PS50878">
    <property type="entry name" value="RT_POL"/>
    <property type="match status" value="1"/>
</dbReference>
<dbReference type="PROSITE" id="PS50158">
    <property type="entry name" value="ZF_CCHC"/>
    <property type="match status" value="1"/>
</dbReference>
<evidence type="ECO:0000313" key="21">
    <source>
        <dbReference type="EMBL" id="KRZ65654.1"/>
    </source>
</evidence>
<dbReference type="GO" id="GO:0019899">
    <property type="term" value="F:enzyme binding"/>
    <property type="evidence" value="ECO:0007669"/>
    <property type="project" value="UniProtKB-ARBA"/>
</dbReference>
<dbReference type="PANTHER" id="PTHR37984">
    <property type="entry name" value="PROTEIN CBG26694"/>
    <property type="match status" value="1"/>
</dbReference>
<evidence type="ECO:0000256" key="11">
    <source>
        <dbReference type="ARBA" id="ARBA00022908"/>
    </source>
</evidence>
<keyword evidence="14" id="KW-0511">Multifunctional enzyme</keyword>
<keyword evidence="6" id="KW-0064">Aspartyl protease</keyword>
<dbReference type="Pfam" id="PF13975">
    <property type="entry name" value="gag-asp_proteas"/>
    <property type="match status" value="1"/>
</dbReference>
<accession>A0A0V1M1Q0</accession>
<keyword evidence="10" id="KW-0694">RNA-binding</keyword>
<evidence type="ECO:0000256" key="5">
    <source>
        <dbReference type="ARBA" id="ARBA00022722"/>
    </source>
</evidence>
<dbReference type="GO" id="GO:0004190">
    <property type="term" value="F:aspartic-type endopeptidase activity"/>
    <property type="evidence" value="ECO:0007669"/>
    <property type="project" value="UniProtKB-KW"/>
</dbReference>
<dbReference type="Gene3D" id="3.10.20.370">
    <property type="match status" value="1"/>
</dbReference>
<dbReference type="GO" id="GO:0004519">
    <property type="term" value="F:endonuclease activity"/>
    <property type="evidence" value="ECO:0007669"/>
    <property type="project" value="UniProtKB-KW"/>
</dbReference>
<evidence type="ECO:0000256" key="3">
    <source>
        <dbReference type="ARBA" id="ARBA00022679"/>
    </source>
</evidence>
<dbReference type="PROSITE" id="PS00141">
    <property type="entry name" value="ASP_PROTEASE"/>
    <property type="match status" value="1"/>
</dbReference>
<feature type="compositionally biased region" description="Basic and acidic residues" evidence="16">
    <location>
        <begin position="1520"/>
        <end position="1532"/>
    </location>
</feature>
<name>A0A0V1M1Q0_9BILA</name>
<evidence type="ECO:0000259" key="20">
    <source>
        <dbReference type="PROSITE" id="PS50994"/>
    </source>
</evidence>
<dbReference type="GO" id="GO:0003964">
    <property type="term" value="F:RNA-directed DNA polymerase activity"/>
    <property type="evidence" value="ECO:0007669"/>
    <property type="project" value="UniProtKB-KW"/>
</dbReference>
<feature type="domain" description="Peptidase A2" evidence="18">
    <location>
        <begin position="354"/>
        <end position="434"/>
    </location>
</feature>
<dbReference type="InterPro" id="IPR001995">
    <property type="entry name" value="Peptidase_A2_cat"/>
</dbReference>
<dbReference type="InterPro" id="IPR036397">
    <property type="entry name" value="RNaseH_sf"/>
</dbReference>
<dbReference type="InterPro" id="IPR043128">
    <property type="entry name" value="Rev_trsase/Diguanyl_cyclase"/>
</dbReference>
<dbReference type="SUPFAM" id="SSF56672">
    <property type="entry name" value="DNA/RNA polymerases"/>
    <property type="match status" value="1"/>
</dbReference>
<dbReference type="Gene3D" id="3.10.10.10">
    <property type="entry name" value="HIV Type 1 Reverse Transcriptase, subunit A, domain 1"/>
    <property type="match status" value="1"/>
</dbReference>
<feature type="domain" description="Integrase catalytic" evidence="20">
    <location>
        <begin position="1234"/>
        <end position="1393"/>
    </location>
</feature>
<dbReference type="PROSITE" id="PS50175">
    <property type="entry name" value="ASP_PROT_RETROV"/>
    <property type="match status" value="1"/>
</dbReference>
<reference evidence="21 23" key="1">
    <citation type="submission" date="2015-01" db="EMBL/GenBank/DDBJ databases">
        <title>Evolution of Trichinella species and genotypes.</title>
        <authorList>
            <person name="Korhonen P.K."/>
            <person name="Edoardo P."/>
            <person name="Giuseppe L.R."/>
            <person name="Gasser R.B."/>
        </authorList>
    </citation>
    <scope>NUCLEOTIDE SEQUENCE [LARGE SCALE GENOMIC DNA]</scope>
    <source>
        <strain evidence="21">ISS1980</strain>
    </source>
</reference>
<dbReference type="GO" id="GO:0003723">
    <property type="term" value="F:RNA binding"/>
    <property type="evidence" value="ECO:0007669"/>
    <property type="project" value="UniProtKB-KW"/>
</dbReference>
<dbReference type="CDD" id="cd09274">
    <property type="entry name" value="RNase_HI_RT_Ty3"/>
    <property type="match status" value="1"/>
</dbReference>
<dbReference type="OrthoDB" id="154058at2759"/>
<keyword evidence="8" id="KW-0378">Hydrolase</keyword>
<keyword evidence="15" id="KW-0479">Metal-binding</keyword>
<evidence type="ECO:0000256" key="13">
    <source>
        <dbReference type="ARBA" id="ARBA00023125"/>
    </source>
</evidence>
<keyword evidence="2" id="KW-0645">Protease</keyword>
<dbReference type="Proteomes" id="UP000054843">
    <property type="component" value="Unassembled WGS sequence"/>
</dbReference>
<dbReference type="InterPro" id="IPR036875">
    <property type="entry name" value="Znf_CCHC_sf"/>
</dbReference>
<dbReference type="Pfam" id="PF17919">
    <property type="entry name" value="RT_RNaseH_2"/>
    <property type="match status" value="1"/>
</dbReference>
<dbReference type="PANTHER" id="PTHR37984:SF5">
    <property type="entry name" value="PROTEIN NYNRIN-LIKE"/>
    <property type="match status" value="1"/>
</dbReference>
<dbReference type="Gene3D" id="3.30.420.10">
    <property type="entry name" value="Ribonuclease H-like superfamily/Ribonuclease H"/>
    <property type="match status" value="1"/>
</dbReference>